<name>A0ABQ6MIV5_9STRA</name>
<proteinExistence type="predicted"/>
<dbReference type="Proteomes" id="UP001165060">
    <property type="component" value="Unassembled WGS sequence"/>
</dbReference>
<protein>
    <submittedName>
        <fullName evidence="2">Uncharacterized protein</fullName>
    </submittedName>
</protein>
<comment type="caution">
    <text evidence="2">The sequence shown here is derived from an EMBL/GenBank/DDBJ whole genome shotgun (WGS) entry which is preliminary data.</text>
</comment>
<evidence type="ECO:0000313" key="3">
    <source>
        <dbReference type="Proteomes" id="UP001165060"/>
    </source>
</evidence>
<reference evidence="2 3" key="1">
    <citation type="journal article" date="2023" name="Commun. Biol.">
        <title>Genome analysis of Parmales, the sister group of diatoms, reveals the evolutionary specialization of diatoms from phago-mixotrophs to photoautotrophs.</title>
        <authorList>
            <person name="Ban H."/>
            <person name="Sato S."/>
            <person name="Yoshikawa S."/>
            <person name="Yamada K."/>
            <person name="Nakamura Y."/>
            <person name="Ichinomiya M."/>
            <person name="Sato N."/>
            <person name="Blanc-Mathieu R."/>
            <person name="Endo H."/>
            <person name="Kuwata A."/>
            <person name="Ogata H."/>
        </authorList>
    </citation>
    <scope>NUCLEOTIDE SEQUENCE [LARGE SCALE GENOMIC DNA]</scope>
</reference>
<evidence type="ECO:0000313" key="2">
    <source>
        <dbReference type="EMBL" id="GMI26695.1"/>
    </source>
</evidence>
<accession>A0ABQ6MIV5</accession>
<sequence length="94" mass="10295">MSALHESLPASPAPQAAPFAKLGQMSISVTPDKAETETGSLPYVIPSPVSMSPMPEMRMVSEHKRLELEGKLEEEPLLAENPGRFVLFPIQHEE</sequence>
<feature type="non-terminal residue" evidence="2">
    <location>
        <position position="94"/>
    </location>
</feature>
<gene>
    <name evidence="2" type="ORF">TeGR_g6274</name>
</gene>
<evidence type="ECO:0000256" key="1">
    <source>
        <dbReference type="SAM" id="MobiDB-lite"/>
    </source>
</evidence>
<keyword evidence="3" id="KW-1185">Reference proteome</keyword>
<feature type="region of interest" description="Disordered" evidence="1">
    <location>
        <begin position="30"/>
        <end position="54"/>
    </location>
</feature>
<dbReference type="EMBL" id="BRYB01000270">
    <property type="protein sequence ID" value="GMI26695.1"/>
    <property type="molecule type" value="Genomic_DNA"/>
</dbReference>
<organism evidence="2 3">
    <name type="scientific">Tetraparma gracilis</name>
    <dbReference type="NCBI Taxonomy" id="2962635"/>
    <lineage>
        <taxon>Eukaryota</taxon>
        <taxon>Sar</taxon>
        <taxon>Stramenopiles</taxon>
        <taxon>Ochrophyta</taxon>
        <taxon>Bolidophyceae</taxon>
        <taxon>Parmales</taxon>
        <taxon>Triparmaceae</taxon>
        <taxon>Tetraparma</taxon>
    </lineage>
</organism>